<protein>
    <submittedName>
        <fullName evidence="1">Uncharacterized protein</fullName>
    </submittedName>
</protein>
<comment type="caution">
    <text evidence="1">The sequence shown here is derived from an EMBL/GenBank/DDBJ whole genome shotgun (WGS) entry which is preliminary data.</text>
</comment>
<evidence type="ECO:0000313" key="1">
    <source>
        <dbReference type="EMBL" id="MCI53931.1"/>
    </source>
</evidence>
<proteinExistence type="predicted"/>
<accession>A0A392SYK0</accession>
<evidence type="ECO:0000313" key="2">
    <source>
        <dbReference type="Proteomes" id="UP000265520"/>
    </source>
</evidence>
<feature type="non-terminal residue" evidence="1">
    <location>
        <position position="1"/>
    </location>
</feature>
<sequence>TNSSFKGSISSEVGTIQRFYRFRGYTSSEAETLQRLHCFITSERQMLLHLA</sequence>
<dbReference type="EMBL" id="LXQA010471349">
    <property type="protein sequence ID" value="MCI53931.1"/>
    <property type="molecule type" value="Genomic_DNA"/>
</dbReference>
<organism evidence="1 2">
    <name type="scientific">Trifolium medium</name>
    <dbReference type="NCBI Taxonomy" id="97028"/>
    <lineage>
        <taxon>Eukaryota</taxon>
        <taxon>Viridiplantae</taxon>
        <taxon>Streptophyta</taxon>
        <taxon>Embryophyta</taxon>
        <taxon>Tracheophyta</taxon>
        <taxon>Spermatophyta</taxon>
        <taxon>Magnoliopsida</taxon>
        <taxon>eudicotyledons</taxon>
        <taxon>Gunneridae</taxon>
        <taxon>Pentapetalae</taxon>
        <taxon>rosids</taxon>
        <taxon>fabids</taxon>
        <taxon>Fabales</taxon>
        <taxon>Fabaceae</taxon>
        <taxon>Papilionoideae</taxon>
        <taxon>50 kb inversion clade</taxon>
        <taxon>NPAAA clade</taxon>
        <taxon>Hologalegina</taxon>
        <taxon>IRL clade</taxon>
        <taxon>Trifolieae</taxon>
        <taxon>Trifolium</taxon>
    </lineage>
</organism>
<keyword evidence="2" id="KW-1185">Reference proteome</keyword>
<dbReference type="AlphaFoldDB" id="A0A392SYK0"/>
<reference evidence="1 2" key="1">
    <citation type="journal article" date="2018" name="Front. Plant Sci.">
        <title>Red Clover (Trifolium pratense) and Zigzag Clover (T. medium) - A Picture of Genomic Similarities and Differences.</title>
        <authorList>
            <person name="Dluhosova J."/>
            <person name="Istvanek J."/>
            <person name="Nedelnik J."/>
            <person name="Repkova J."/>
        </authorList>
    </citation>
    <scope>NUCLEOTIDE SEQUENCE [LARGE SCALE GENOMIC DNA]</scope>
    <source>
        <strain evidence="2">cv. 10/8</strain>
        <tissue evidence="1">Leaf</tissue>
    </source>
</reference>
<name>A0A392SYK0_9FABA</name>
<dbReference type="Proteomes" id="UP000265520">
    <property type="component" value="Unassembled WGS sequence"/>
</dbReference>